<dbReference type="AlphaFoldDB" id="Q9RBV4"/>
<evidence type="ECO:0000256" key="1">
    <source>
        <dbReference type="SAM" id="MobiDB-lite"/>
    </source>
</evidence>
<feature type="compositionally biased region" description="Basic and acidic residues" evidence="1">
    <location>
        <begin position="87"/>
        <end position="96"/>
    </location>
</feature>
<proteinExistence type="predicted"/>
<evidence type="ECO:0000313" key="2">
    <source>
        <dbReference type="EMBL" id="AAD47995.1"/>
    </source>
</evidence>
<feature type="region of interest" description="Disordered" evidence="1">
    <location>
        <begin position="76"/>
        <end position="103"/>
    </location>
</feature>
<name>Q9RBV4_9PSED</name>
<protein>
    <submittedName>
        <fullName evidence="2">Uncharacterized protein</fullName>
    </submittedName>
</protein>
<dbReference type="EMBL" id="AH008062">
    <property type="protein sequence ID" value="AAD47995.1"/>
    <property type="molecule type" value="Genomic_RNA"/>
</dbReference>
<organism evidence="2">
    <name type="scientific">Pseudomonas sp. R9</name>
    <dbReference type="NCBI Taxonomy" id="101164"/>
    <lineage>
        <taxon>Bacteria</taxon>
        <taxon>Pseudomonadati</taxon>
        <taxon>Pseudomonadota</taxon>
        <taxon>Gammaproteobacteria</taxon>
        <taxon>Pseudomonadales</taxon>
        <taxon>Pseudomonadaceae</taxon>
        <taxon>Pseudomonas</taxon>
    </lineage>
</organism>
<reference evidence="2" key="1">
    <citation type="journal article" date="1999" name="Appl. Environ. Microbiol.">
        <title>Distribution of tetracycline resistance genes and transposons among phylloplane bacteria in Michigan apple orchards.</title>
        <authorList>
            <person name="Schnabel E.L."/>
            <person name="Jones A.L."/>
        </authorList>
    </citation>
    <scope>NUCLEOTIDE SEQUENCE</scope>
    <source>
        <strain evidence="2">R9</strain>
    </source>
</reference>
<accession>Q9RBV4</accession>
<sequence>MLAKNIAASSTPANTPKARLWVATTTTTVTTMTMLVDNGCFFRLRSESQLKVPMDTMIITATSAAIGICFSQSPRKTTISSRNTPAARDDRRERPPDFTLMID</sequence>